<name>A0ACC6V289_9CREN</name>
<organism evidence="1 2">
    <name type="scientific">Thermoproteus sp. AZ2</name>
    <dbReference type="NCBI Taxonomy" id="1609232"/>
    <lineage>
        <taxon>Archaea</taxon>
        <taxon>Thermoproteota</taxon>
        <taxon>Thermoprotei</taxon>
        <taxon>Thermoproteales</taxon>
        <taxon>Thermoproteaceae</taxon>
        <taxon>Thermoproteus</taxon>
    </lineage>
</organism>
<comment type="caution">
    <text evidence="1">The sequence shown here is derived from an EMBL/GenBank/DDBJ whole genome shotgun (WGS) entry which is preliminary data.</text>
</comment>
<proteinExistence type="predicted"/>
<dbReference type="Proteomes" id="UP000033636">
    <property type="component" value="Unassembled WGS sequence"/>
</dbReference>
<dbReference type="EMBL" id="JZWT02000015">
    <property type="protein sequence ID" value="MFB6490861.1"/>
    <property type="molecule type" value="Genomic_DNA"/>
</dbReference>
<sequence>MIHLPSALLLAAAAVLIALGFLGLMPLPLAAVLAAPLIAIYSYVLYARLKYRPGPPRPIMPVGEKAVVVERLAPIGLVKVQGTYWRALCDGCVAEVGEVVEVVGVRDGTLVVRK</sequence>
<evidence type="ECO:0000313" key="1">
    <source>
        <dbReference type="EMBL" id="MFB6490861.1"/>
    </source>
</evidence>
<protein>
    <submittedName>
        <fullName evidence="1">NfeD family protein</fullName>
    </submittedName>
</protein>
<accession>A0ACC6V289</accession>
<reference evidence="1" key="1">
    <citation type="submission" date="2024-07" db="EMBL/GenBank/DDBJ databases">
        <title>Metagenome and Metagenome-Assembled Genomes of Archaea from a hot spring from the geothermal field of Los Azufres, Mexico.</title>
        <authorList>
            <person name="Marin-Paredes R."/>
            <person name="Martinez-Romero E."/>
            <person name="Servin-Garciduenas L.E."/>
        </authorList>
    </citation>
    <scope>NUCLEOTIDE SEQUENCE</scope>
</reference>
<gene>
    <name evidence="1" type="ORF">TU35_006410</name>
</gene>
<evidence type="ECO:0000313" key="2">
    <source>
        <dbReference type="Proteomes" id="UP000033636"/>
    </source>
</evidence>